<feature type="domain" description="Solute-binding protein family 5" evidence="6">
    <location>
        <begin position="69"/>
        <end position="414"/>
    </location>
</feature>
<keyword evidence="4 5" id="KW-0732">Signal</keyword>
<feature type="chain" id="PRO_5045303041" evidence="5">
    <location>
        <begin position="22"/>
        <end position="503"/>
    </location>
</feature>
<dbReference type="InterPro" id="IPR039424">
    <property type="entry name" value="SBP_5"/>
</dbReference>
<dbReference type="Pfam" id="PF00496">
    <property type="entry name" value="SBP_bac_5"/>
    <property type="match status" value="1"/>
</dbReference>
<dbReference type="InterPro" id="IPR000914">
    <property type="entry name" value="SBP_5_dom"/>
</dbReference>
<organism evidence="7 8">
    <name type="scientific">Falsiroseomonas selenitidurans</name>
    <dbReference type="NCBI Taxonomy" id="2716335"/>
    <lineage>
        <taxon>Bacteria</taxon>
        <taxon>Pseudomonadati</taxon>
        <taxon>Pseudomonadota</taxon>
        <taxon>Alphaproteobacteria</taxon>
        <taxon>Acetobacterales</taxon>
        <taxon>Roseomonadaceae</taxon>
        <taxon>Falsiroseomonas</taxon>
    </lineage>
</organism>
<dbReference type="RefSeq" id="WP_168029072.1">
    <property type="nucleotide sequence ID" value="NZ_JAAVNE010000009.1"/>
</dbReference>
<evidence type="ECO:0000256" key="1">
    <source>
        <dbReference type="ARBA" id="ARBA00004418"/>
    </source>
</evidence>
<sequence length="503" mass="54910">MAWKFLAAAAMALALPMQAGAQTLRVGLIAQDMGTTDPHRASATQDKAPLSWAYEGLVRFPPGSADPAKLEPDLAERFTRSADGLTWTFHLRPGVRFQDGNPLEAEDVAFSLRRAADRARSAFAGSYAPMTAVEVVDPMTVRVTMREAVAGALGLFANYHGGMIVSRRADAGGQPSGTGPFRMERAGGGMARMVAHDAHWRGRPAIRAIELRFITSDATRELAYTAGELDLFIGRREQRWVTRMRAHPNTAVEVFSPGEFRTLLINGRTPPLHDVRVRHAVQHAIDAPAIARFVGLDVATPWASPVPPGYLGATEEVPRFPHDLARARALLAEAGHPQGITIRAVVSSNSAQLPIMEVVQAQLRRANIRLDMDVVEHATYHARIRQDLSQFTFYGAARYPVADSYLSQFYHSRSAPGQPTMSLNFAHCSAADAEIDAARAEPDEARQMALWAAAQRKVMEAGCSLPLFDLKQVWVRRTGLNLGYRLEGSLNLGPPITAGTRLD</sequence>
<evidence type="ECO:0000313" key="8">
    <source>
        <dbReference type="Proteomes" id="UP000787635"/>
    </source>
</evidence>
<evidence type="ECO:0000256" key="5">
    <source>
        <dbReference type="SAM" id="SignalP"/>
    </source>
</evidence>
<evidence type="ECO:0000313" key="7">
    <source>
        <dbReference type="EMBL" id="NKC30817.1"/>
    </source>
</evidence>
<dbReference type="Proteomes" id="UP000787635">
    <property type="component" value="Unassembled WGS sequence"/>
</dbReference>
<comment type="similarity">
    <text evidence="2">Belongs to the bacterial solute-binding protein 5 family.</text>
</comment>
<keyword evidence="8" id="KW-1185">Reference proteome</keyword>
<dbReference type="PANTHER" id="PTHR30290:SF10">
    <property type="entry name" value="PERIPLASMIC OLIGOPEPTIDE-BINDING PROTEIN-RELATED"/>
    <property type="match status" value="1"/>
</dbReference>
<gene>
    <name evidence="7" type="ORF">HEQ75_08070</name>
</gene>
<proteinExistence type="inferred from homology"/>
<dbReference type="Gene3D" id="3.40.190.10">
    <property type="entry name" value="Periplasmic binding protein-like II"/>
    <property type="match status" value="1"/>
</dbReference>
<feature type="signal peptide" evidence="5">
    <location>
        <begin position="1"/>
        <end position="21"/>
    </location>
</feature>
<dbReference type="PANTHER" id="PTHR30290">
    <property type="entry name" value="PERIPLASMIC BINDING COMPONENT OF ABC TRANSPORTER"/>
    <property type="match status" value="1"/>
</dbReference>
<dbReference type="PIRSF" id="PIRSF002741">
    <property type="entry name" value="MppA"/>
    <property type="match status" value="1"/>
</dbReference>
<evidence type="ECO:0000256" key="2">
    <source>
        <dbReference type="ARBA" id="ARBA00005695"/>
    </source>
</evidence>
<reference evidence="7 8" key="1">
    <citation type="submission" date="2020-03" db="EMBL/GenBank/DDBJ databases">
        <title>Roseomonas selenitidurans sp. nov. isolated from urban soil.</title>
        <authorList>
            <person name="Liu H."/>
        </authorList>
    </citation>
    <scope>NUCLEOTIDE SEQUENCE [LARGE SCALE GENOMIC DNA]</scope>
    <source>
        <strain evidence="7 8">BU-1</strain>
    </source>
</reference>
<dbReference type="InterPro" id="IPR030678">
    <property type="entry name" value="Peptide/Ni-bd"/>
</dbReference>
<evidence type="ECO:0000259" key="6">
    <source>
        <dbReference type="Pfam" id="PF00496"/>
    </source>
</evidence>
<name>A0ABX1E5L8_9PROT</name>
<dbReference type="EMBL" id="JAAVNE010000009">
    <property type="protein sequence ID" value="NKC30817.1"/>
    <property type="molecule type" value="Genomic_DNA"/>
</dbReference>
<protein>
    <submittedName>
        <fullName evidence="7">Polyamine ABC transporter substrate-binding protein</fullName>
    </submittedName>
</protein>
<accession>A0ABX1E5L8</accession>
<evidence type="ECO:0000256" key="3">
    <source>
        <dbReference type="ARBA" id="ARBA00022448"/>
    </source>
</evidence>
<dbReference type="Gene3D" id="3.10.105.10">
    <property type="entry name" value="Dipeptide-binding Protein, Domain 3"/>
    <property type="match status" value="1"/>
</dbReference>
<comment type="subcellular location">
    <subcellularLocation>
        <location evidence="1">Periplasm</location>
    </subcellularLocation>
</comment>
<comment type="caution">
    <text evidence="7">The sequence shown here is derived from an EMBL/GenBank/DDBJ whole genome shotgun (WGS) entry which is preliminary data.</text>
</comment>
<keyword evidence="3" id="KW-0813">Transport</keyword>
<dbReference type="SUPFAM" id="SSF53850">
    <property type="entry name" value="Periplasmic binding protein-like II"/>
    <property type="match status" value="1"/>
</dbReference>
<evidence type="ECO:0000256" key="4">
    <source>
        <dbReference type="ARBA" id="ARBA00022729"/>
    </source>
</evidence>